<feature type="domain" description="HAT C-terminal dimerisation" evidence="6">
    <location>
        <begin position="361"/>
        <end position="433"/>
    </location>
</feature>
<dbReference type="PANTHER" id="PTHR46481">
    <property type="entry name" value="ZINC FINGER BED DOMAIN-CONTAINING PROTEIN 4"/>
    <property type="match status" value="1"/>
</dbReference>
<comment type="subcellular location">
    <subcellularLocation>
        <location evidence="1">Nucleus</location>
    </subcellularLocation>
</comment>
<evidence type="ECO:0000256" key="5">
    <source>
        <dbReference type="ARBA" id="ARBA00023242"/>
    </source>
</evidence>
<keyword evidence="4" id="KW-0862">Zinc</keyword>
<dbReference type="InterPro" id="IPR008906">
    <property type="entry name" value="HATC_C_dom"/>
</dbReference>
<sequence>MTAHWLNNEFSQQRAVFRVMHFLESHTGKNISEYLHKGLLSFEIPHTKILIVLQDNAANTVTGVRNSGFKSIPCFIHKIQLCIHDSILSQQSVKEILVCCRRLATHFHHSPTAAAKLEAIQEQLGTNKHRLIQDVTTRWNSSYNMIERMLDQRVPLATYTADHATQSTLNSFQWGLLDKIFHNLEPFKTLTVNLSKRGAFLSDVIPSIMALKVFFNQALVCEAFLSINNLVEQLKESVDKRLSIFLHDKYLCLSTFCDPRYKLMYQKEDENVTKNWLNEQMQEMQQHNLELESSDSDCEEPTVSDTNEVFVKPAYPKFNECFRLVSKLTTINECDSDFSITKDSKRFKRSLSNVQMISMDIEEYLKLPLVMEKESPLLWWKNCGNSLKNLKKIAKRFLSAPPSSVESERLFSTGGSIYELCRNRLSPESVRKINVYTL</sequence>
<dbReference type="SUPFAM" id="SSF53098">
    <property type="entry name" value="Ribonuclease H-like"/>
    <property type="match status" value="1"/>
</dbReference>
<reference evidence="8" key="1">
    <citation type="submission" date="2025-08" db="UniProtKB">
        <authorList>
            <consortium name="RefSeq"/>
        </authorList>
    </citation>
    <scope>IDENTIFICATION</scope>
</reference>
<dbReference type="PANTHER" id="PTHR46481:SF10">
    <property type="entry name" value="ZINC FINGER BED DOMAIN-CONTAINING PROTEIN 39"/>
    <property type="match status" value="1"/>
</dbReference>
<dbReference type="Pfam" id="PF05699">
    <property type="entry name" value="Dimer_Tnp_hAT"/>
    <property type="match status" value="1"/>
</dbReference>
<protein>
    <submittedName>
        <fullName evidence="8">Zinc finger BED domain-containing protein 4-like isoform X2</fullName>
    </submittedName>
</protein>
<keyword evidence="3" id="KW-0863">Zinc-finger</keyword>
<evidence type="ECO:0000256" key="1">
    <source>
        <dbReference type="ARBA" id="ARBA00004123"/>
    </source>
</evidence>
<dbReference type="InterPro" id="IPR052035">
    <property type="entry name" value="ZnF_BED_domain_contain"/>
</dbReference>
<accession>A0ABM4C056</accession>
<keyword evidence="2" id="KW-0479">Metal-binding</keyword>
<evidence type="ECO:0000256" key="3">
    <source>
        <dbReference type="ARBA" id="ARBA00022771"/>
    </source>
</evidence>
<dbReference type="RefSeq" id="XP_065654914.1">
    <property type="nucleotide sequence ID" value="XM_065798842.1"/>
</dbReference>
<evidence type="ECO:0000313" key="8">
    <source>
        <dbReference type="RefSeq" id="XP_065654914.1"/>
    </source>
</evidence>
<keyword evidence="7" id="KW-1185">Reference proteome</keyword>
<keyword evidence="5" id="KW-0539">Nucleus</keyword>
<evidence type="ECO:0000313" key="7">
    <source>
        <dbReference type="Proteomes" id="UP001652625"/>
    </source>
</evidence>
<evidence type="ECO:0000256" key="4">
    <source>
        <dbReference type="ARBA" id="ARBA00022833"/>
    </source>
</evidence>
<gene>
    <name evidence="8" type="primary">LOC101237355</name>
</gene>
<proteinExistence type="predicted"/>
<evidence type="ECO:0000256" key="2">
    <source>
        <dbReference type="ARBA" id="ARBA00022723"/>
    </source>
</evidence>
<dbReference type="InterPro" id="IPR012337">
    <property type="entry name" value="RNaseH-like_sf"/>
</dbReference>
<dbReference type="GeneID" id="101237355"/>
<dbReference type="Proteomes" id="UP001652625">
    <property type="component" value="Chromosome 06"/>
</dbReference>
<name>A0ABM4C056_HYDVU</name>
<evidence type="ECO:0000259" key="6">
    <source>
        <dbReference type="Pfam" id="PF05699"/>
    </source>
</evidence>
<organism evidence="7 8">
    <name type="scientific">Hydra vulgaris</name>
    <name type="common">Hydra</name>
    <name type="synonym">Hydra attenuata</name>
    <dbReference type="NCBI Taxonomy" id="6087"/>
    <lineage>
        <taxon>Eukaryota</taxon>
        <taxon>Metazoa</taxon>
        <taxon>Cnidaria</taxon>
        <taxon>Hydrozoa</taxon>
        <taxon>Hydroidolina</taxon>
        <taxon>Anthoathecata</taxon>
        <taxon>Aplanulata</taxon>
        <taxon>Hydridae</taxon>
        <taxon>Hydra</taxon>
    </lineage>
</organism>